<protein>
    <submittedName>
        <fullName evidence="1">Uncharacterized protein</fullName>
    </submittedName>
</protein>
<dbReference type="EMBL" id="JOJR01001105">
    <property type="protein sequence ID" value="RCN32374.1"/>
    <property type="molecule type" value="Genomic_DNA"/>
</dbReference>
<dbReference type="AlphaFoldDB" id="A0A368FJE6"/>
<evidence type="ECO:0000313" key="2">
    <source>
        <dbReference type="Proteomes" id="UP000252519"/>
    </source>
</evidence>
<name>A0A368FJE6_ANCCA</name>
<comment type="caution">
    <text evidence="1">The sequence shown here is derived from an EMBL/GenBank/DDBJ whole genome shotgun (WGS) entry which is preliminary data.</text>
</comment>
<dbReference type="Proteomes" id="UP000252519">
    <property type="component" value="Unassembled WGS sequence"/>
</dbReference>
<organism evidence="1 2">
    <name type="scientific">Ancylostoma caninum</name>
    <name type="common">Dog hookworm</name>
    <dbReference type="NCBI Taxonomy" id="29170"/>
    <lineage>
        <taxon>Eukaryota</taxon>
        <taxon>Metazoa</taxon>
        <taxon>Ecdysozoa</taxon>
        <taxon>Nematoda</taxon>
        <taxon>Chromadorea</taxon>
        <taxon>Rhabditida</taxon>
        <taxon>Rhabditina</taxon>
        <taxon>Rhabditomorpha</taxon>
        <taxon>Strongyloidea</taxon>
        <taxon>Ancylostomatidae</taxon>
        <taxon>Ancylostomatinae</taxon>
        <taxon>Ancylostoma</taxon>
    </lineage>
</organism>
<keyword evidence="2" id="KW-1185">Reference proteome</keyword>
<proteinExistence type="predicted"/>
<sequence length="71" mass="8007">MLGRRRIPQPCRIRRSIAMPCAMRGSSTTVAGAVHSPITSMFVSKQQHFSHVHTIPNFPMHRPIYPQPGGW</sequence>
<gene>
    <name evidence="1" type="ORF">ANCCAN_21819</name>
</gene>
<accession>A0A368FJE6</accession>
<reference evidence="1 2" key="1">
    <citation type="submission" date="2014-10" db="EMBL/GenBank/DDBJ databases">
        <title>Draft genome of the hookworm Ancylostoma caninum.</title>
        <authorList>
            <person name="Mitreva M."/>
        </authorList>
    </citation>
    <scope>NUCLEOTIDE SEQUENCE [LARGE SCALE GENOMIC DNA]</scope>
    <source>
        <strain evidence="1 2">Baltimore</strain>
    </source>
</reference>
<evidence type="ECO:0000313" key="1">
    <source>
        <dbReference type="EMBL" id="RCN32374.1"/>
    </source>
</evidence>